<accession>A0AAV5SSG1</accession>
<sequence length="211" mass="24804">MICKEYACSVQMFNILIDEFEVFACKVESVEGRTSHWSNRLFRKLGLVLLVLYDVRLIMAEVRVVNNFPEACTFDKLTVHLAQNQCLCKKIDELFSKTVKGVDIIVQGFVPSPDQFMSISRPVWIPDNDEMFLEVIRITVFNSCTFRLIQHILLSKQSKRCRWRQQLIRQFTKFTKFTTLVRLLVSTFCRSRTHHQYVTTVLPMNMVILVR</sequence>
<evidence type="ECO:0000313" key="2">
    <source>
        <dbReference type="Proteomes" id="UP001432027"/>
    </source>
</evidence>
<organism evidence="1 2">
    <name type="scientific">Pristionchus entomophagus</name>
    <dbReference type="NCBI Taxonomy" id="358040"/>
    <lineage>
        <taxon>Eukaryota</taxon>
        <taxon>Metazoa</taxon>
        <taxon>Ecdysozoa</taxon>
        <taxon>Nematoda</taxon>
        <taxon>Chromadorea</taxon>
        <taxon>Rhabditida</taxon>
        <taxon>Rhabditina</taxon>
        <taxon>Diplogasteromorpha</taxon>
        <taxon>Diplogasteroidea</taxon>
        <taxon>Neodiplogasteridae</taxon>
        <taxon>Pristionchus</taxon>
    </lineage>
</organism>
<reference evidence="1" key="1">
    <citation type="submission" date="2023-10" db="EMBL/GenBank/DDBJ databases">
        <title>Genome assembly of Pristionchus species.</title>
        <authorList>
            <person name="Yoshida K."/>
            <person name="Sommer R.J."/>
        </authorList>
    </citation>
    <scope>NUCLEOTIDE SEQUENCE</scope>
    <source>
        <strain evidence="1">RS0144</strain>
    </source>
</reference>
<evidence type="ECO:0000313" key="1">
    <source>
        <dbReference type="EMBL" id="GMS85717.1"/>
    </source>
</evidence>
<protein>
    <submittedName>
        <fullName evidence="1">Uncharacterized protein</fullName>
    </submittedName>
</protein>
<comment type="caution">
    <text evidence="1">The sequence shown here is derived from an EMBL/GenBank/DDBJ whole genome shotgun (WGS) entry which is preliminary data.</text>
</comment>
<gene>
    <name evidence="1" type="ORF">PENTCL1PPCAC_7892</name>
</gene>
<dbReference type="AlphaFoldDB" id="A0AAV5SSG1"/>
<name>A0AAV5SSG1_9BILA</name>
<dbReference type="Proteomes" id="UP001432027">
    <property type="component" value="Unassembled WGS sequence"/>
</dbReference>
<proteinExistence type="predicted"/>
<dbReference type="EMBL" id="BTSX01000002">
    <property type="protein sequence ID" value="GMS85717.1"/>
    <property type="molecule type" value="Genomic_DNA"/>
</dbReference>
<keyword evidence="2" id="KW-1185">Reference proteome</keyword>